<dbReference type="Proteomes" id="UP001281410">
    <property type="component" value="Unassembled WGS sequence"/>
</dbReference>
<dbReference type="PANTHER" id="PTHR10775">
    <property type="entry name" value="OS08G0208400 PROTEIN"/>
    <property type="match status" value="1"/>
</dbReference>
<keyword evidence="2" id="KW-1185">Reference proteome</keyword>
<evidence type="ECO:0000313" key="2">
    <source>
        <dbReference type="Proteomes" id="UP001281410"/>
    </source>
</evidence>
<protein>
    <submittedName>
        <fullName evidence="1">Uncharacterized protein</fullName>
    </submittedName>
</protein>
<accession>A0AAD9ZRM3</accession>
<gene>
    <name evidence="1" type="ORF">Dsin_028328</name>
</gene>
<name>A0AAD9ZRM3_9ROSI</name>
<reference evidence="1" key="1">
    <citation type="journal article" date="2023" name="Plant J.">
        <title>Genome sequences and population genomics provide insights into the demographic history, inbreeding, and mutation load of two 'living fossil' tree species of Dipteronia.</title>
        <authorList>
            <person name="Feng Y."/>
            <person name="Comes H.P."/>
            <person name="Chen J."/>
            <person name="Zhu S."/>
            <person name="Lu R."/>
            <person name="Zhang X."/>
            <person name="Li P."/>
            <person name="Qiu J."/>
            <person name="Olsen K.M."/>
            <person name="Qiu Y."/>
        </authorList>
    </citation>
    <scope>NUCLEOTIDE SEQUENCE</scope>
    <source>
        <strain evidence="1">NBL</strain>
    </source>
</reference>
<comment type="caution">
    <text evidence="1">The sequence shown here is derived from an EMBL/GenBank/DDBJ whole genome shotgun (WGS) entry which is preliminary data.</text>
</comment>
<organism evidence="1 2">
    <name type="scientific">Dipteronia sinensis</name>
    <dbReference type="NCBI Taxonomy" id="43782"/>
    <lineage>
        <taxon>Eukaryota</taxon>
        <taxon>Viridiplantae</taxon>
        <taxon>Streptophyta</taxon>
        <taxon>Embryophyta</taxon>
        <taxon>Tracheophyta</taxon>
        <taxon>Spermatophyta</taxon>
        <taxon>Magnoliopsida</taxon>
        <taxon>eudicotyledons</taxon>
        <taxon>Gunneridae</taxon>
        <taxon>Pentapetalae</taxon>
        <taxon>rosids</taxon>
        <taxon>malvids</taxon>
        <taxon>Sapindales</taxon>
        <taxon>Sapindaceae</taxon>
        <taxon>Hippocastanoideae</taxon>
        <taxon>Acereae</taxon>
        <taxon>Dipteronia</taxon>
    </lineage>
</organism>
<dbReference type="AlphaFoldDB" id="A0AAD9ZRM3"/>
<sequence>MENMKKVTDRSYVLVKRFTRKLIKLSMIREKNMKQKRKRTNNKDLWKKKSIFFELPYWKDMLVRHNLDVMHIEKNICDSIISTLLDVKGKSKDGLNSHRDLESMCIRKELHPETRGNIFYLPAASHTLSNVEK</sequence>
<evidence type="ECO:0000313" key="1">
    <source>
        <dbReference type="EMBL" id="KAK3188767.1"/>
    </source>
</evidence>
<proteinExistence type="predicted"/>
<dbReference type="EMBL" id="JANJYJ010000009">
    <property type="protein sequence ID" value="KAK3188767.1"/>
    <property type="molecule type" value="Genomic_DNA"/>
</dbReference>
<dbReference type="PANTHER" id="PTHR10775:SF182">
    <property type="entry name" value="TRANSPOSON, EN_SPM-LIKE, TRANSPOSASE-ASSOCIATED DOMAIN PROTEIN-RELATED"/>
    <property type="match status" value="1"/>
</dbReference>